<name>A0A7J9N7J1_GOSSC</name>
<keyword evidence="2" id="KW-1185">Reference proteome</keyword>
<evidence type="ECO:0000313" key="1">
    <source>
        <dbReference type="EMBL" id="MBA0879272.1"/>
    </source>
</evidence>
<dbReference type="Proteomes" id="UP000593576">
    <property type="component" value="Unassembled WGS sequence"/>
</dbReference>
<dbReference type="AlphaFoldDB" id="A0A7J9N7J1"/>
<organism evidence="1 2">
    <name type="scientific">Gossypium schwendimanii</name>
    <name type="common">Cotton</name>
    <dbReference type="NCBI Taxonomy" id="34291"/>
    <lineage>
        <taxon>Eukaryota</taxon>
        <taxon>Viridiplantae</taxon>
        <taxon>Streptophyta</taxon>
        <taxon>Embryophyta</taxon>
        <taxon>Tracheophyta</taxon>
        <taxon>Spermatophyta</taxon>
        <taxon>Magnoliopsida</taxon>
        <taxon>eudicotyledons</taxon>
        <taxon>Gunneridae</taxon>
        <taxon>Pentapetalae</taxon>
        <taxon>rosids</taxon>
        <taxon>malvids</taxon>
        <taxon>Malvales</taxon>
        <taxon>Malvaceae</taxon>
        <taxon>Malvoideae</taxon>
        <taxon>Gossypium</taxon>
    </lineage>
</organism>
<evidence type="ECO:0000313" key="2">
    <source>
        <dbReference type="Proteomes" id="UP000593576"/>
    </source>
</evidence>
<proteinExistence type="predicted"/>
<dbReference type="EMBL" id="JABFAF010274709">
    <property type="protein sequence ID" value="MBA0879272.1"/>
    <property type="molecule type" value="Genomic_DNA"/>
</dbReference>
<comment type="caution">
    <text evidence="1">The sequence shown here is derived from an EMBL/GenBank/DDBJ whole genome shotgun (WGS) entry which is preliminary data.</text>
</comment>
<protein>
    <submittedName>
        <fullName evidence="1">Uncharacterized protein</fullName>
    </submittedName>
</protein>
<feature type="non-terminal residue" evidence="1">
    <location>
        <position position="1"/>
    </location>
</feature>
<accession>A0A7J9N7J1</accession>
<reference evidence="1 2" key="1">
    <citation type="journal article" date="2019" name="Genome Biol. Evol.">
        <title>Insights into the evolution of the New World diploid cottons (Gossypium, subgenus Houzingenia) based on genome sequencing.</title>
        <authorList>
            <person name="Grover C.E."/>
            <person name="Arick M.A. 2nd"/>
            <person name="Thrash A."/>
            <person name="Conover J.L."/>
            <person name="Sanders W.S."/>
            <person name="Peterson D.G."/>
            <person name="Frelichowski J.E."/>
            <person name="Scheffler J.A."/>
            <person name="Scheffler B.E."/>
            <person name="Wendel J.F."/>
        </authorList>
    </citation>
    <scope>NUCLEOTIDE SEQUENCE [LARGE SCALE GENOMIC DNA]</scope>
    <source>
        <strain evidence="1">1</strain>
        <tissue evidence="1">Leaf</tissue>
    </source>
</reference>
<sequence length="36" mass="4141">NYLFDLVLIQVEIIKSSPKPKLKCVKLNRLRVSLDG</sequence>
<gene>
    <name evidence="1" type="ORF">Goshw_023597</name>
</gene>